<accession>A0A2H6KI10</accession>
<feature type="compositionally biased region" description="Acidic residues" evidence="1">
    <location>
        <begin position="228"/>
        <end position="238"/>
    </location>
</feature>
<reference evidence="3 4" key="1">
    <citation type="journal article" date="2017" name="BMC Genomics">
        <title>Whole-genome assembly of Babesia ovata and comparative genomics between closely related pathogens.</title>
        <authorList>
            <person name="Yamagishi J."/>
            <person name="Asada M."/>
            <person name="Hakimi H."/>
            <person name="Tanaka T.Q."/>
            <person name="Sugimoto C."/>
            <person name="Kawazu S."/>
        </authorList>
    </citation>
    <scope>NUCLEOTIDE SEQUENCE [LARGE SCALE GENOMIC DNA]</scope>
    <source>
        <strain evidence="3 4">Miyake</strain>
    </source>
</reference>
<comment type="caution">
    <text evidence="3">The sequence shown here is derived from an EMBL/GenBank/DDBJ whole genome shotgun (WGS) entry which is preliminary data.</text>
</comment>
<keyword evidence="2" id="KW-0812">Transmembrane</keyword>
<evidence type="ECO:0000256" key="2">
    <source>
        <dbReference type="SAM" id="Phobius"/>
    </source>
</evidence>
<protein>
    <submittedName>
        <fullName evidence="3">ATPase involved in DNA repair protein, putative</fullName>
    </submittedName>
</protein>
<dbReference type="GeneID" id="39876398"/>
<keyword evidence="2" id="KW-0472">Membrane</keyword>
<keyword evidence="4" id="KW-1185">Reference proteome</keyword>
<feature type="region of interest" description="Disordered" evidence="1">
    <location>
        <begin position="190"/>
        <end position="238"/>
    </location>
</feature>
<dbReference type="AlphaFoldDB" id="A0A2H6KI10"/>
<organism evidence="3 4">
    <name type="scientific">Babesia ovata</name>
    <dbReference type="NCBI Taxonomy" id="189622"/>
    <lineage>
        <taxon>Eukaryota</taxon>
        <taxon>Sar</taxon>
        <taxon>Alveolata</taxon>
        <taxon>Apicomplexa</taxon>
        <taxon>Aconoidasida</taxon>
        <taxon>Piroplasmida</taxon>
        <taxon>Babesiidae</taxon>
        <taxon>Babesia</taxon>
    </lineage>
</organism>
<proteinExistence type="predicted"/>
<feature type="transmembrane region" description="Helical" evidence="2">
    <location>
        <begin position="12"/>
        <end position="30"/>
    </location>
</feature>
<dbReference type="RefSeq" id="XP_028868871.1">
    <property type="nucleotide sequence ID" value="XM_029013038.1"/>
</dbReference>
<dbReference type="EMBL" id="BDSA01000006">
    <property type="protein sequence ID" value="GBE62628.1"/>
    <property type="molecule type" value="Genomic_DNA"/>
</dbReference>
<name>A0A2H6KI10_9APIC</name>
<gene>
    <name evidence="3" type="ORF">BOVATA_041210</name>
</gene>
<dbReference type="Proteomes" id="UP000236319">
    <property type="component" value="Unassembled WGS sequence"/>
</dbReference>
<sequence length="442" mass="50173">MKSARCCGRRNLAYVLCIYMIAINGVLARVPGGGKSSGSGAPPATGIAFYASNAEFYRRVKVLESLTCYSTELDYDLSRLRYDISQSDASIEIKEADTKECDQLIRDVKLLISASVNYTELRKLLNEYRAIARGLQREHITQERLAELNTDLTNLEQVFEVKKRFASDILRVDNAPSYRETVIRAKRFIRKHKVQPSPQSHDQRPSGERGVNLPASEKDLVGNIGQDTEGESIPESEEGNEMMQDLLNDRSFFKRFYAVQAKAAKIGGIVHDPLIDDANLDAADRLSSANDDVIPDDIQYQYDTSYDNMIDIRNAWDIYKRYNDISDALKKMDPTYPQAIEFVKEQRELESEFEEYAFFLRTKSLWDLDQELTYLLFKLEMYTGSRENGEPKQSGNKPSRQCKCGMVGNIRDTKNTRVSSGFVKMEITIIRTVVAAGLIAAF</sequence>
<evidence type="ECO:0000313" key="3">
    <source>
        <dbReference type="EMBL" id="GBE62628.1"/>
    </source>
</evidence>
<evidence type="ECO:0000313" key="4">
    <source>
        <dbReference type="Proteomes" id="UP000236319"/>
    </source>
</evidence>
<evidence type="ECO:0000256" key="1">
    <source>
        <dbReference type="SAM" id="MobiDB-lite"/>
    </source>
</evidence>
<keyword evidence="2" id="KW-1133">Transmembrane helix</keyword>
<dbReference type="VEuPathDB" id="PiroplasmaDB:BOVATA_041210"/>